<reference evidence="17" key="2">
    <citation type="submission" date="2015-03" db="EMBL/GenBank/DDBJ databases">
        <authorList>
            <consortium name="Pathogen Informatics"/>
        </authorList>
    </citation>
    <scope>NUCLEOTIDE SEQUENCE [LARGE SCALE GENOMIC DNA]</scope>
    <source>
        <strain evidence="17">A125KOH2</strain>
    </source>
</reference>
<evidence type="ECO:0000256" key="5">
    <source>
        <dbReference type="ARBA" id="ARBA00022692"/>
    </source>
</evidence>
<organism evidence="14 17">
    <name type="scientific">Yersinia pekkanenii</name>
    <dbReference type="NCBI Taxonomy" id="1288385"/>
    <lineage>
        <taxon>Bacteria</taxon>
        <taxon>Pseudomonadati</taxon>
        <taxon>Pseudomonadota</taxon>
        <taxon>Gammaproteobacteria</taxon>
        <taxon>Enterobacterales</taxon>
        <taxon>Yersiniaceae</taxon>
        <taxon>Yersinia</taxon>
    </lineage>
</organism>
<dbReference type="GO" id="GO:0015627">
    <property type="term" value="C:type II protein secretion system complex"/>
    <property type="evidence" value="ECO:0007669"/>
    <property type="project" value="InterPro"/>
</dbReference>
<evidence type="ECO:0000259" key="12">
    <source>
        <dbReference type="Pfam" id="PF03958"/>
    </source>
</evidence>
<evidence type="ECO:0000256" key="3">
    <source>
        <dbReference type="ARBA" id="ARBA00022448"/>
    </source>
</evidence>
<evidence type="ECO:0000313" key="14">
    <source>
        <dbReference type="EMBL" id="CNH52279.1"/>
    </source>
</evidence>
<gene>
    <name evidence="14" type="primary">outD</name>
    <name evidence="14" type="ORF">ERS008529_01454</name>
    <name evidence="15" type="ORF">ERS137968_02913</name>
</gene>
<dbReference type="PANTHER" id="PTHR30332">
    <property type="entry name" value="PROBABLE GENERAL SECRETION PATHWAY PROTEIN D"/>
    <property type="match status" value="1"/>
</dbReference>
<dbReference type="EMBL" id="CQAZ01000010">
    <property type="protein sequence ID" value="CNH52279.1"/>
    <property type="molecule type" value="Genomic_DNA"/>
</dbReference>
<evidence type="ECO:0000256" key="2">
    <source>
        <dbReference type="ARBA" id="ARBA00006980"/>
    </source>
</evidence>
<evidence type="ECO:0000313" key="16">
    <source>
        <dbReference type="Proteomes" id="UP000044625"/>
    </source>
</evidence>
<dbReference type="RefSeq" id="WP_082170712.1">
    <property type="nucleotide sequence ID" value="NZ_CAWMMU010000015.1"/>
</dbReference>
<keyword evidence="9" id="KW-0998">Cell outer membrane</keyword>
<dbReference type="Pfam" id="PF21305">
    <property type="entry name" value="type_II_gspD_N0"/>
    <property type="match status" value="1"/>
</dbReference>
<evidence type="ECO:0000313" key="17">
    <source>
        <dbReference type="Proteomes" id="UP000045840"/>
    </source>
</evidence>
<dbReference type="STRING" id="1288385.ERS137968_02913"/>
<dbReference type="InterPro" id="IPR001775">
    <property type="entry name" value="GspD/PilQ"/>
</dbReference>
<dbReference type="GO" id="GO:0009279">
    <property type="term" value="C:cell outer membrane"/>
    <property type="evidence" value="ECO:0007669"/>
    <property type="project" value="UniProtKB-SubCell"/>
</dbReference>
<dbReference type="GO" id="GO:0015628">
    <property type="term" value="P:protein secretion by the type II secretion system"/>
    <property type="evidence" value="ECO:0007669"/>
    <property type="project" value="InterPro"/>
</dbReference>
<accession>A0A0T9P9F4</accession>
<evidence type="ECO:0000256" key="7">
    <source>
        <dbReference type="ARBA" id="ARBA00022927"/>
    </source>
</evidence>
<dbReference type="OrthoDB" id="9779724at2"/>
<dbReference type="Gene3D" id="3.30.1370.120">
    <property type="match status" value="3"/>
</dbReference>
<keyword evidence="7" id="KW-0653">Protein transport</keyword>
<dbReference type="AlphaFoldDB" id="A0A0T9P9F4"/>
<sequence>MYCNIYTWGFYLRLTKFILKCTIVRLIKVKIITLIIFFSIEVNSATFSVSFIDADIKEFINTVSKNINKTIIIDPKVKGLVSVRSYELLDEDKYYQFFLNVLDVYGYTVVEMPNNILKVIPSKRAKGSVIPILKNSEETNGDEFINRIFTLKYISAKNLAPLLRQLNDNSEFGSIIHYEPSNIILITGRAAVVNRLYSIVNILDQAGDTDIERYKLSHAVASNVTKLVSEVINPINSGKQESFNTGKIIADDRTNSVLISGDSHIREKAIKMIKNLDYQENSDGTTKVIYMKYAQASKLLDVLNGVSQGKSSDKKINLSSKNQNRNVAIKAYDQTNALVITADPKMMKELGQVIEKLDVRRAQVLVEAIIVETQNGEGLNLGIQWANSTYGGVNFLQNSGSARDSSGQSLPMVIAGLTTGFYKGNWSGLFTALATNSNNNILATPSIVTLDNMEAEFNVGQEVPVLTSTQTTATDKVYNAISRQNIGVMLKVKPQINQGDSVLLEIRQEVSSVAEASDVNANSLGSVFNKRVVNNAVLVKSGETVVVGGLLDKKVNKTINKVPILGSIPFIGGLFRQSKEKIERSNLILFIKPTILRDTDEYSLATAEKYTEYNKSNISKEVIGGFNEFSHEVMVNTINYDEFNNIKKDVMSFYNAVGIKL</sequence>
<dbReference type="InterPro" id="IPR005644">
    <property type="entry name" value="NolW-like"/>
</dbReference>
<feature type="domain" description="NolW-like" evidence="12">
    <location>
        <begin position="147"/>
        <end position="207"/>
    </location>
</feature>
<keyword evidence="3 10" id="KW-0813">Transport</keyword>
<dbReference type="PROSITE" id="PS00875">
    <property type="entry name" value="T2SP_D"/>
    <property type="match status" value="1"/>
</dbReference>
<dbReference type="InterPro" id="IPR050810">
    <property type="entry name" value="Bact_Secretion_Sys_Channel"/>
</dbReference>
<dbReference type="Pfam" id="PF03958">
    <property type="entry name" value="Secretin_N"/>
    <property type="match status" value="3"/>
</dbReference>
<evidence type="ECO:0000313" key="15">
    <source>
        <dbReference type="EMBL" id="CRY67826.1"/>
    </source>
</evidence>
<reference evidence="14" key="1">
    <citation type="submission" date="2015-03" db="EMBL/GenBank/DDBJ databases">
        <authorList>
            <person name="Murphy D."/>
        </authorList>
    </citation>
    <scope>NUCLEOTIDE SEQUENCE [LARGE SCALE GENOMIC DNA]</scope>
    <source>
        <strain evidence="14">A125KOH2</strain>
    </source>
</reference>
<dbReference type="InterPro" id="IPR013356">
    <property type="entry name" value="T2SS_GspD"/>
</dbReference>
<evidence type="ECO:0000259" key="11">
    <source>
        <dbReference type="Pfam" id="PF00263"/>
    </source>
</evidence>
<feature type="domain" description="NolW-like" evidence="12">
    <location>
        <begin position="212"/>
        <end position="277"/>
    </location>
</feature>
<dbReference type="InterPro" id="IPR004845">
    <property type="entry name" value="T2SS_GspD_CS"/>
</dbReference>
<dbReference type="InterPro" id="IPR038591">
    <property type="entry name" value="NolW-like_sf"/>
</dbReference>
<dbReference type="PANTHER" id="PTHR30332:SF24">
    <property type="entry name" value="SECRETIN GSPD-RELATED"/>
    <property type="match status" value="1"/>
</dbReference>
<keyword evidence="6" id="KW-0732">Signal</keyword>
<evidence type="ECO:0000256" key="10">
    <source>
        <dbReference type="RuleBase" id="RU004004"/>
    </source>
</evidence>
<protein>
    <submittedName>
        <fullName evidence="14">General secretion pathway protein D</fullName>
    </submittedName>
</protein>
<dbReference type="InterPro" id="IPR049371">
    <property type="entry name" value="GspD-like_N0"/>
</dbReference>
<dbReference type="InterPro" id="IPR004846">
    <property type="entry name" value="T2SS/T3SS_dom"/>
</dbReference>
<comment type="similarity">
    <text evidence="2">Belongs to the bacterial secretin family. GSP D subfamily.</text>
</comment>
<evidence type="ECO:0000256" key="1">
    <source>
        <dbReference type="ARBA" id="ARBA00004442"/>
    </source>
</evidence>
<keyword evidence="16" id="KW-1185">Reference proteome</keyword>
<feature type="domain" description="Type II/III secretion system secretin-like" evidence="11">
    <location>
        <begin position="432"/>
        <end position="597"/>
    </location>
</feature>
<dbReference type="NCBIfam" id="TIGR02517">
    <property type="entry name" value="type_II_gspD"/>
    <property type="match status" value="1"/>
</dbReference>
<dbReference type="EMBL" id="CWJL01000015">
    <property type="protein sequence ID" value="CRY67826.1"/>
    <property type="molecule type" value="Genomic_DNA"/>
</dbReference>
<evidence type="ECO:0000256" key="9">
    <source>
        <dbReference type="ARBA" id="ARBA00023237"/>
    </source>
</evidence>
<keyword evidence="5" id="KW-0812">Transmembrane</keyword>
<evidence type="ECO:0000256" key="6">
    <source>
        <dbReference type="ARBA" id="ARBA00022729"/>
    </source>
</evidence>
<feature type="domain" description="GspD-like N0" evidence="13">
    <location>
        <begin position="50"/>
        <end position="119"/>
    </location>
</feature>
<evidence type="ECO:0000256" key="8">
    <source>
        <dbReference type="ARBA" id="ARBA00023136"/>
    </source>
</evidence>
<comment type="subcellular location">
    <subcellularLocation>
        <location evidence="1 10">Cell outer membrane</location>
    </subcellularLocation>
</comment>
<dbReference type="Proteomes" id="UP000045840">
    <property type="component" value="Unassembled WGS sequence"/>
</dbReference>
<evidence type="ECO:0000256" key="4">
    <source>
        <dbReference type="ARBA" id="ARBA00022452"/>
    </source>
</evidence>
<reference evidence="15 16" key="3">
    <citation type="submission" date="2015-03" db="EMBL/GenBank/DDBJ databases">
        <authorList>
            <consortium name="Pathogen Informatics"/>
            <person name="Murphy D."/>
        </authorList>
    </citation>
    <scope>NUCLEOTIDE SEQUENCE [LARGE SCALE GENOMIC DNA]</scope>
    <source>
        <strain evidence="15">Type strain: CIP110230</strain>
        <strain evidence="16">type strain: CIP110230</strain>
    </source>
</reference>
<dbReference type="Pfam" id="PF00263">
    <property type="entry name" value="Secretin"/>
    <property type="match status" value="1"/>
</dbReference>
<evidence type="ECO:0000259" key="13">
    <source>
        <dbReference type="Pfam" id="PF21305"/>
    </source>
</evidence>
<proteinExistence type="inferred from homology"/>
<name>A0A0T9P9F4_9GAMM</name>
<keyword evidence="8" id="KW-0472">Membrane</keyword>
<feature type="domain" description="NolW-like" evidence="12">
    <location>
        <begin position="286"/>
        <end position="363"/>
    </location>
</feature>
<keyword evidence="4" id="KW-1134">Transmembrane beta strand</keyword>
<dbReference type="Proteomes" id="UP000044625">
    <property type="component" value="Unassembled WGS sequence"/>
</dbReference>
<dbReference type="PRINTS" id="PR00811">
    <property type="entry name" value="BCTERIALGSPD"/>
</dbReference>